<evidence type="ECO:0000313" key="3">
    <source>
        <dbReference type="EMBL" id="KAG9396609.1"/>
    </source>
</evidence>
<feature type="region of interest" description="Disordered" evidence="1">
    <location>
        <begin position="118"/>
        <end position="142"/>
    </location>
</feature>
<keyword evidence="2" id="KW-0812">Transmembrane</keyword>
<keyword evidence="4" id="KW-1185">Reference proteome</keyword>
<comment type="caution">
    <text evidence="3">The sequence shown here is derived from an EMBL/GenBank/DDBJ whole genome shotgun (WGS) entry which is preliminary data.</text>
</comment>
<protein>
    <submittedName>
        <fullName evidence="3">Uncharacterized protein</fullName>
    </submittedName>
</protein>
<gene>
    <name evidence="3" type="ORF">J8273_1626</name>
</gene>
<sequence>MFRYVDVLSLPQYIISALFFITATLLILVAGLLRLAFLVKERSAGETNVYTAGFWAIGTSFCFASTILLGLRAEQLLFTAVLSGLFFLFFVCVVIFHPKTTRCLSRITRTAHPVAAHSQPLQWSQTGSPSATTSAATTTPPSHSMTMLGISPAVLVAAAVIDIRTDSGFYRSLSIAAGIVAGLVSNIFAVVYFVPVLFQMYLNHKVARWDVWHAVAVVLITVLLLVGVVIGTPLSLDEFVFYCIIQSPFVSFVVVSMAIEIAVLAVAINIKSRHAVPVAKLEVAPLRKYATRLEEFVSIARGFYDAGLVHGVDLRGLQTDVQTQTEHVVALASLAHSIAELDTIADRRRVLDELCELGQAVLSVEARIETLRDLEVWSARPPIPSVEAELVLASNSHTSLVTQVSTLMTTAFNLNETNCQLSFKVRDIQRIISAGQVFARDDVQVWLSERAAVERAEALIQAGDLTGAQRMASDYDTIKIFTDVGASA</sequence>
<dbReference type="Proteomes" id="UP000717585">
    <property type="component" value="Unassembled WGS sequence"/>
</dbReference>
<feature type="transmembrane region" description="Helical" evidence="2">
    <location>
        <begin position="49"/>
        <end position="70"/>
    </location>
</feature>
<accession>A0A8J6E1P1</accession>
<feature type="transmembrane region" description="Helical" evidence="2">
    <location>
        <begin position="12"/>
        <end position="37"/>
    </location>
</feature>
<dbReference type="AlphaFoldDB" id="A0A8J6E1P1"/>
<feature type="transmembrane region" description="Helical" evidence="2">
    <location>
        <begin position="175"/>
        <end position="198"/>
    </location>
</feature>
<feature type="compositionally biased region" description="Low complexity" evidence="1">
    <location>
        <begin position="124"/>
        <end position="142"/>
    </location>
</feature>
<evidence type="ECO:0000256" key="1">
    <source>
        <dbReference type="SAM" id="MobiDB-lite"/>
    </source>
</evidence>
<evidence type="ECO:0000256" key="2">
    <source>
        <dbReference type="SAM" id="Phobius"/>
    </source>
</evidence>
<reference evidence="3" key="1">
    <citation type="submission" date="2021-05" db="EMBL/GenBank/DDBJ databases">
        <title>A free-living protist that lacks canonical eukaryotic 1 DNA replication and segregation systems.</title>
        <authorList>
            <person name="Salas-Leiva D.E."/>
            <person name="Tromer E.C."/>
            <person name="Curtis B.A."/>
            <person name="Jerlstrom-Hultqvist J."/>
            <person name="Kolisko M."/>
            <person name="Yi Z."/>
            <person name="Salas-Leiva J.S."/>
            <person name="Gallot-Lavallee L."/>
            <person name="Kops G.J.P.L."/>
            <person name="Archibald J.M."/>
            <person name="Simpson A.G.B."/>
            <person name="Roger A.J."/>
        </authorList>
    </citation>
    <scope>NUCLEOTIDE SEQUENCE</scope>
    <source>
        <strain evidence="3">BICM</strain>
    </source>
</reference>
<feature type="transmembrane region" description="Helical" evidence="2">
    <location>
        <begin position="145"/>
        <end position="163"/>
    </location>
</feature>
<feature type="transmembrane region" description="Helical" evidence="2">
    <location>
        <begin position="210"/>
        <end position="233"/>
    </location>
</feature>
<name>A0A8J6E1P1_9EUKA</name>
<proteinExistence type="predicted"/>
<organism evidence="3 4">
    <name type="scientific">Carpediemonas membranifera</name>
    <dbReference type="NCBI Taxonomy" id="201153"/>
    <lineage>
        <taxon>Eukaryota</taxon>
        <taxon>Metamonada</taxon>
        <taxon>Carpediemonas-like organisms</taxon>
        <taxon>Carpediemonas</taxon>
    </lineage>
</organism>
<feature type="transmembrane region" description="Helical" evidence="2">
    <location>
        <begin position="239"/>
        <end position="268"/>
    </location>
</feature>
<evidence type="ECO:0000313" key="4">
    <source>
        <dbReference type="Proteomes" id="UP000717585"/>
    </source>
</evidence>
<dbReference type="EMBL" id="JAHDYR010000005">
    <property type="protein sequence ID" value="KAG9396609.1"/>
    <property type="molecule type" value="Genomic_DNA"/>
</dbReference>
<keyword evidence="2" id="KW-1133">Transmembrane helix</keyword>
<feature type="transmembrane region" description="Helical" evidence="2">
    <location>
        <begin position="76"/>
        <end position="96"/>
    </location>
</feature>
<keyword evidence="2" id="KW-0472">Membrane</keyword>